<gene>
    <name evidence="1" type="ORF">S12H4_42761</name>
</gene>
<protein>
    <submittedName>
        <fullName evidence="1">Uncharacterized protein</fullName>
    </submittedName>
</protein>
<dbReference type="AlphaFoldDB" id="X1VJZ4"/>
<proteinExistence type="predicted"/>
<accession>X1VJZ4</accession>
<organism evidence="1">
    <name type="scientific">marine sediment metagenome</name>
    <dbReference type="NCBI Taxonomy" id="412755"/>
    <lineage>
        <taxon>unclassified sequences</taxon>
        <taxon>metagenomes</taxon>
        <taxon>ecological metagenomes</taxon>
    </lineage>
</organism>
<feature type="non-terminal residue" evidence="1">
    <location>
        <position position="30"/>
    </location>
</feature>
<dbReference type="EMBL" id="BARW01026191">
    <property type="protein sequence ID" value="GAJ15781.1"/>
    <property type="molecule type" value="Genomic_DNA"/>
</dbReference>
<sequence length="30" mass="3345">MNSLYLAAKGIYWANIEQGYTCIIVTHISA</sequence>
<comment type="caution">
    <text evidence="1">The sequence shown here is derived from an EMBL/GenBank/DDBJ whole genome shotgun (WGS) entry which is preliminary data.</text>
</comment>
<reference evidence="1" key="1">
    <citation type="journal article" date="2014" name="Front. Microbiol.">
        <title>High frequency of phylogenetically diverse reductive dehalogenase-homologous genes in deep subseafloor sedimentary metagenomes.</title>
        <authorList>
            <person name="Kawai M."/>
            <person name="Futagami T."/>
            <person name="Toyoda A."/>
            <person name="Takaki Y."/>
            <person name="Nishi S."/>
            <person name="Hori S."/>
            <person name="Arai W."/>
            <person name="Tsubouchi T."/>
            <person name="Morono Y."/>
            <person name="Uchiyama I."/>
            <person name="Ito T."/>
            <person name="Fujiyama A."/>
            <person name="Inagaki F."/>
            <person name="Takami H."/>
        </authorList>
    </citation>
    <scope>NUCLEOTIDE SEQUENCE</scope>
    <source>
        <strain evidence="1">Expedition CK06-06</strain>
    </source>
</reference>
<evidence type="ECO:0000313" key="1">
    <source>
        <dbReference type="EMBL" id="GAJ15781.1"/>
    </source>
</evidence>
<name>X1VJZ4_9ZZZZ</name>